<dbReference type="GO" id="GO:0046872">
    <property type="term" value="F:metal ion binding"/>
    <property type="evidence" value="ECO:0007669"/>
    <property type="project" value="InterPro"/>
</dbReference>
<dbReference type="Pfam" id="PF11716">
    <property type="entry name" value="MDMPI_N"/>
    <property type="match status" value="1"/>
</dbReference>
<feature type="domain" description="MDMPI C-terminal" evidence="1">
    <location>
        <begin position="147"/>
        <end position="254"/>
    </location>
</feature>
<evidence type="ECO:0000259" key="2">
    <source>
        <dbReference type="Pfam" id="PF11716"/>
    </source>
</evidence>
<gene>
    <name evidence="3" type="ORF">BJZ21_002102</name>
</gene>
<dbReference type="RefSeq" id="WP_179663706.1">
    <property type="nucleotide sequence ID" value="NZ_JACCBG010000001.1"/>
</dbReference>
<proteinExistence type="predicted"/>
<reference evidence="3 4" key="1">
    <citation type="submission" date="2020-07" db="EMBL/GenBank/DDBJ databases">
        <title>Sequencing the genomes of 1000 actinobacteria strains.</title>
        <authorList>
            <person name="Klenk H.-P."/>
        </authorList>
    </citation>
    <scope>NUCLEOTIDE SEQUENCE [LARGE SCALE GENOMIC DNA]</scope>
    <source>
        <strain evidence="3 4">DSM 21350</strain>
    </source>
</reference>
<dbReference type="PANTHER" id="PTHR40758:SF1">
    <property type="entry name" value="CONSERVED PROTEIN"/>
    <property type="match status" value="1"/>
</dbReference>
<keyword evidence="4" id="KW-1185">Reference proteome</keyword>
<dbReference type="AlphaFoldDB" id="A0A7Y9E695"/>
<accession>A0A7Y9E695</accession>
<dbReference type="Pfam" id="PF07398">
    <property type="entry name" value="MDMPI_C"/>
    <property type="match status" value="1"/>
</dbReference>
<evidence type="ECO:0000313" key="4">
    <source>
        <dbReference type="Proteomes" id="UP000535511"/>
    </source>
</evidence>
<name>A0A7Y9E695_9ACTN</name>
<organism evidence="3 4">
    <name type="scientific">Nocardioides panaciterrulae</name>
    <dbReference type="NCBI Taxonomy" id="661492"/>
    <lineage>
        <taxon>Bacteria</taxon>
        <taxon>Bacillati</taxon>
        <taxon>Actinomycetota</taxon>
        <taxon>Actinomycetes</taxon>
        <taxon>Propionibacteriales</taxon>
        <taxon>Nocardioidaceae</taxon>
        <taxon>Nocardioides</taxon>
    </lineage>
</organism>
<dbReference type="NCBIfam" id="TIGR03083">
    <property type="entry name" value="maleylpyruvate isomerase family mycothiol-dependent enzyme"/>
    <property type="match status" value="1"/>
</dbReference>
<dbReference type="InterPro" id="IPR034660">
    <property type="entry name" value="DinB/YfiT-like"/>
</dbReference>
<feature type="domain" description="Mycothiol-dependent maleylpyruvate isomerase metal-binding" evidence="2">
    <location>
        <begin position="10"/>
        <end position="133"/>
    </location>
</feature>
<sequence>MVHLDTADYVRHLRTESRRFRDVLASCPPGARIPGCPGWNASDLLWHLAEVQWFWAKTVRTRPDAPGKDDEGPSRPTSYDGLLAAFDDWSGELATHLGSADPSEKAWTWAEDQTVGFIHRRQAHEALIHRLDAEQAAGSVTPFDPLLAADGVLECLEVMFGGCPPWGEFHGLPHHVRLDLRDVGESLWVQIGRFTGTNPEDDVHHDEDDIHVVADPGVEPDACVSGPAGAVDAWLWRRGDDSEIHVTGDKAVYDHFRLAVNHPIT</sequence>
<dbReference type="InterPro" id="IPR017517">
    <property type="entry name" value="Maleyloyr_isom"/>
</dbReference>
<dbReference type="SUPFAM" id="SSF109854">
    <property type="entry name" value="DinB/YfiT-like putative metalloenzymes"/>
    <property type="match status" value="1"/>
</dbReference>
<dbReference type="Proteomes" id="UP000535511">
    <property type="component" value="Unassembled WGS sequence"/>
</dbReference>
<dbReference type="InterPro" id="IPR010872">
    <property type="entry name" value="MDMPI_C-term_domain"/>
</dbReference>
<dbReference type="PANTHER" id="PTHR40758">
    <property type="entry name" value="CONSERVED PROTEIN"/>
    <property type="match status" value="1"/>
</dbReference>
<evidence type="ECO:0000259" key="1">
    <source>
        <dbReference type="Pfam" id="PF07398"/>
    </source>
</evidence>
<dbReference type="GO" id="GO:0005886">
    <property type="term" value="C:plasma membrane"/>
    <property type="evidence" value="ECO:0007669"/>
    <property type="project" value="TreeGrafter"/>
</dbReference>
<evidence type="ECO:0000313" key="3">
    <source>
        <dbReference type="EMBL" id="NYD42019.1"/>
    </source>
</evidence>
<dbReference type="EMBL" id="JACCBG010000001">
    <property type="protein sequence ID" value="NYD42019.1"/>
    <property type="molecule type" value="Genomic_DNA"/>
</dbReference>
<protein>
    <submittedName>
        <fullName evidence="3">Uncharacterized protein (TIGR03083 family)</fullName>
    </submittedName>
</protein>
<dbReference type="InterPro" id="IPR024344">
    <property type="entry name" value="MDMPI_metal-binding"/>
</dbReference>
<comment type="caution">
    <text evidence="3">The sequence shown here is derived from an EMBL/GenBank/DDBJ whole genome shotgun (WGS) entry which is preliminary data.</text>
</comment>